<feature type="region of interest" description="Disordered" evidence="1">
    <location>
        <begin position="65"/>
        <end position="98"/>
    </location>
</feature>
<evidence type="ECO:0000313" key="2">
    <source>
        <dbReference type="EMBL" id="KXN64797.1"/>
    </source>
</evidence>
<feature type="compositionally biased region" description="Basic and acidic residues" evidence="1">
    <location>
        <begin position="89"/>
        <end position="98"/>
    </location>
</feature>
<dbReference type="Proteomes" id="UP000070444">
    <property type="component" value="Unassembled WGS sequence"/>
</dbReference>
<evidence type="ECO:0000256" key="1">
    <source>
        <dbReference type="SAM" id="MobiDB-lite"/>
    </source>
</evidence>
<protein>
    <submittedName>
        <fullName evidence="2">Uncharacterized protein</fullName>
    </submittedName>
</protein>
<feature type="compositionally biased region" description="Acidic residues" evidence="1">
    <location>
        <begin position="65"/>
        <end position="77"/>
    </location>
</feature>
<dbReference type="AlphaFoldDB" id="A0A137NPX6"/>
<keyword evidence="3" id="KW-1185">Reference proteome</keyword>
<proteinExistence type="predicted"/>
<accession>A0A137NPX6</accession>
<dbReference type="EMBL" id="KQ965168">
    <property type="protein sequence ID" value="KXN64797.1"/>
    <property type="molecule type" value="Genomic_DNA"/>
</dbReference>
<sequence>MPESQKAFICTYNTTNWEFAPDTSKTQEENLKNFKVFLNDKLTEELKNCTDDEELDLIVNEDDDVLEEEEDDEENEEGVVNGKALVDGNPDKKFKASP</sequence>
<organism evidence="2 3">
    <name type="scientific">Conidiobolus coronatus (strain ATCC 28846 / CBS 209.66 / NRRL 28638)</name>
    <name type="common">Delacroixia coronata</name>
    <dbReference type="NCBI Taxonomy" id="796925"/>
    <lineage>
        <taxon>Eukaryota</taxon>
        <taxon>Fungi</taxon>
        <taxon>Fungi incertae sedis</taxon>
        <taxon>Zoopagomycota</taxon>
        <taxon>Entomophthoromycotina</taxon>
        <taxon>Entomophthoromycetes</taxon>
        <taxon>Entomophthorales</taxon>
        <taxon>Ancylistaceae</taxon>
        <taxon>Conidiobolus</taxon>
    </lineage>
</organism>
<evidence type="ECO:0000313" key="3">
    <source>
        <dbReference type="Proteomes" id="UP000070444"/>
    </source>
</evidence>
<gene>
    <name evidence="2" type="ORF">CONCODRAFT_80914</name>
</gene>
<name>A0A137NPX6_CONC2</name>
<reference evidence="2 3" key="1">
    <citation type="journal article" date="2015" name="Genome Biol. Evol.">
        <title>Phylogenomic analyses indicate that early fungi evolved digesting cell walls of algal ancestors of land plants.</title>
        <authorList>
            <person name="Chang Y."/>
            <person name="Wang S."/>
            <person name="Sekimoto S."/>
            <person name="Aerts A.L."/>
            <person name="Choi C."/>
            <person name="Clum A."/>
            <person name="LaButti K.M."/>
            <person name="Lindquist E.A."/>
            <person name="Yee Ngan C."/>
            <person name="Ohm R.A."/>
            <person name="Salamov A.A."/>
            <person name="Grigoriev I.V."/>
            <person name="Spatafora J.W."/>
            <person name="Berbee M.L."/>
        </authorList>
    </citation>
    <scope>NUCLEOTIDE SEQUENCE [LARGE SCALE GENOMIC DNA]</scope>
    <source>
        <strain evidence="2 3">NRRL 28638</strain>
    </source>
</reference>